<dbReference type="HOGENOM" id="CLU_227311_0_0_6"/>
<comment type="caution">
    <text evidence="5">The sequence shown here is derived from an EMBL/GenBank/DDBJ whole genome shotgun (WGS) entry which is preliminary data.</text>
</comment>
<dbReference type="PATRIC" id="fig|981333.9.peg.1336"/>
<evidence type="ECO:0000313" key="5">
    <source>
        <dbReference type="EMBL" id="ENU36664.1"/>
    </source>
</evidence>
<evidence type="ECO:0000256" key="1">
    <source>
        <dbReference type="ARBA" id="ARBA00010116"/>
    </source>
</evidence>
<dbReference type="EMBL" id="APOM01000042">
    <property type="protein sequence ID" value="ENU36664.1"/>
    <property type="molecule type" value="Genomic_DNA"/>
</dbReference>
<dbReference type="Gene3D" id="2.60.40.10">
    <property type="entry name" value="Immunoglobulins"/>
    <property type="match status" value="6"/>
</dbReference>
<evidence type="ECO:0000313" key="6">
    <source>
        <dbReference type="Proteomes" id="UP000023776"/>
    </source>
</evidence>
<feature type="signal peptide" evidence="3">
    <location>
        <begin position="1"/>
        <end position="24"/>
    </location>
</feature>
<feature type="domain" description="Big-1" evidence="4">
    <location>
        <begin position="399"/>
        <end position="487"/>
    </location>
</feature>
<keyword evidence="3" id="KW-0732">Signal</keyword>
<dbReference type="PROSITE" id="PS51257">
    <property type="entry name" value="PROKAR_LIPOPROTEIN"/>
    <property type="match status" value="1"/>
</dbReference>
<accession>N8RSZ5</accession>
<evidence type="ECO:0000259" key="4">
    <source>
        <dbReference type="PROSITE" id="PS51127"/>
    </source>
</evidence>
<dbReference type="SUPFAM" id="SSF49373">
    <property type="entry name" value="Invasin/intimin cell-adhesion fragments"/>
    <property type="match status" value="2"/>
</dbReference>
<keyword evidence="6" id="KW-1185">Reference proteome</keyword>
<dbReference type="Proteomes" id="UP000023776">
    <property type="component" value="Unassembled WGS sequence"/>
</dbReference>
<dbReference type="InterPro" id="IPR003344">
    <property type="entry name" value="Big_1_dom"/>
</dbReference>
<dbReference type="PROSITE" id="PS51127">
    <property type="entry name" value="BIG1"/>
    <property type="match status" value="2"/>
</dbReference>
<sequence>MAYLKNLKKIGVNTTVLTTSLALAACGGGGGYYGDTNSNTNTNNPNDSGTVKEVAGVTIQLSKSTLKATGDTVEIIAKAVDKDGGGVSGKEINLNIKDSATNGATSDASTKTTGDDGTVKFTVTLDGSNKALTELLFTTTIVGTKIQNQSKATVTGAGTVVQSQYELKFDDITPLQVSGSEGAVRVRVLDNNGGGVPNENVSLTVKDFKNNNVTIKGASSAVTDNEGYVVFTLVLPKGKEADRAALIASGIALEATLTEQSGAIKTQISTAQVISVKNTMSSLTLSTSANNKIDAIGGTINVEVIAKNPEGLVVAGKDITLKLDDAAVEYGAKLANATVKTDENGKAIFTIKTEANSLNPTGQLLVNNGINITATSADGTVSSQVSKITVVSVATEDVSYLMAIGSNTIDVDNGEATVTVTAKDAKGGTVANKQINLTVPNSQNNGLTITNGSKITTDANGQAAFTLKFNKASVSANELNNLLANGVTVVASYNTVNSNTLTQTTRINFTNKNAVLEKDVQRIELTPTKGVVSAKNDTVQVKVRAISADGSFVANKSITLGLAPAVTENGVSVGGDKAVVKQTDASGYAIFTLNVDAFNQQSIDNLVKSGIAVAVSTTLADGSTVKQNTQIMVEAAPLQAVDVSYLSINPNSMINVKGGQTTVTVRAVDQNGGVLTDQDITLNIDQAQAYGLTIKNGSKAKTNAQGEAAFIVEYDGRTLDSAVLNELKTKGVLLTAKYQPTTGAAITQTSYVRYYEQSDNVEVKQLAISLGKGVVVASNDMFEVSVKAIDENGQPINGRKINLTLSDVAKNNGVKLVKPTELTVNGEAKFTVQLAAPNTDAVNALVAEGLLLTASADGISQTSKVMVVASVQGTVDVAYLAIEQVDAINVANNAERVVTVKAYNSSGNVLANKDISLSLSQLAGIRIKESSILTTNSAGEVKFTVVYDPQNADKAKLLQDGLVITANYGNVSQTVKVGYFEAAKNIQRMDLVVDQPVLVVKAGVAQTVKATGTLKDDAGNVIQNRQVTVAINPEALQNGVSINGAIGGSMTVVTNASGQFTVDLTVQPKDGNAVAALIASGLGIGASALQADGSNIVQSTKVSILSQAALNEVSYLTTDSDNTISTTGGSTKITVKAFSANGIALSGKAVKLNLNNVPAGLKIQADAATKTTGADGTAQFVVTYIAPTSLTADQIKGLLAGVQAAATYTSDAGTNVTQSTMLQFAVDQMNIQRMDLVVDKSALVVNTTAAQTVKTTVTLKDRDGQAIKNRQVTLALNAEAVQNGVSFAAAGGLIAVSTDANGQAIIDLNVKPTTQAAVDALVASGIGIGASAIQADGSGTITQNIKVNILSAATQGEVAYLTSDSDRTIATTGGTSTITVKAFNSDGTALGGKTVKLNLNNVPAGLDVKVDAATKTTAADGTAQFNVTYTAPTVLTPEQIKALLAGIQALATYTNSAGKNTTQSTMLQFYADQVNIQRMDLVVEKGLALVVNTTTSQELLTTVTLKDKDGNLIKNRQVTVSLDDLGTDNNILFTSVNFKGVIGGSTVVSTDANGQAVVTLEVHPDTQKAVDALVASGIGIRAAAVQGDGSGTVTQSLKINVLSEASQNEVGYLTSESNNTIATTGGSSIITVKAFSADNKALSGKAVKLSLNNVPAGVNIQVDQASQTTDATGSAKFNVTYNASTSLTPEQIKALLAGIQASATYTTSANKAITQNTVIQFYADQVNIQRMDLVVDKSALVVNTTAAQTVKTTVTLKDRDGQAIKNRQVTLALNAEAVQNGVSFAAAAGGLIAVSTDANGQAEIILSINPTSQAAVDALVASGIGIGASAIQADGSGTITQNVKVNILSEASQNEVASLITESNNAIGTAGGTSTITVKTLNSDGKALGGKAVKLSLNNVPVGLDVKVDTATQTTALDGTAQFIVTYTAPTNLTAEQIKALLAGIQANAVYTTSTNKNITQSTMLQFYVDQANIQRMDLVVDKAALVVNTTAAQTVKTTVTLKDQNGQVIKNRQVTLALNAEAVQNGVSFAGATGGLVVVSTNANGQAIIDLNVNPTTENAVNALMASGIGITASAVQSDGSGTVTQNTKVSISSEAVGYMTVNSSGLIATTGGTSTIIVKAFNSTGTALSGKTIQLGLNNVPTGLDIKLDMASKPTNGNGEATFTVTYNAAKVLTPEQIQGLLSGVQVIATYTNNKGINTTQNMTQQFAIDQVNIQRMDLVVEKPSLVMDTSTPQTVLTTVTLKDKDGNLIKNRQVTLAIDNWSVDNNVIKNSVNFEGVIGGSTVVETNANGQAIAVLEVKTTTKEAVDALVASGIGISALAIQGDGTGSVTQKTQITVSSAATLSELSYLTLDNVTGAIKTTGSNTATLTVKAFNSKGKVLAGKLVKLVLSNVPAGLTINVSPAQTTGTDGSASFTITYTAPANLSAEQIKGLLAGVQARAIYTTDAGTTVTQTTVLQFVTDDLEAAKDAQRLELITSKGIVTADNDTFTFTAKVFDKDGNPLQNKQVGFGLNAAATANGVTFVGGASKKTDVNGNATFTVNVKAGNDQMIENLVANGITLAASVVQADGSVLSQTIQVMVKAPVAKDVVALTTTLSEPVISVLGGTSILAVKAEDANGNPLANKEIDFGLAGGLSSRVKVDKTSATTNANGIAYFTVTVENGDSIDQLLVEKGITYAVSTYNNNSTTQPVVTQVGRVNVSVPTEAMNLTMDKTKADLLASGDTSEVFAKLVDNTAAGVKNYPVTFTVVDSALNGVTINGQATSVVTTDASGNAKVALKLTKITGKQYTDLLANGVTVRASITLPNGVVRTQTVHFNVNEASSNYHLVFSNVSKSAMDVNGDRSIVTVTLLDRANQPVRNQEVILAANNAGGLIIGNPGSSSPVNTSGEPLAVKTDSNGNAFFSVAIDETTVDKQLLLASGIELTATNTDEIGGKATQIYRIATVDNSGTPTVQPARYSLRIAAKPTMSVRDDTADVTVTLLDTNGGGVSGKYITLGLTDFARNGAVIVGASGLTTDANGQAVFKIKVDENARRNYTATEFVNDDLHLTARFNETGYADATQISMIDIVQAAVQAPVASIVIGVNPTEVASSSDGVYYTKNMSVSVVDFDGKPLANQVVTLDSTPLTYIKGRNLWALAPKAGSDPAEKWVFGNQEYYNLSAPNIYLDANGRPMNNNGTPSDLTDDYMASTTTNSIHACVASPAGTAVGANNTPVKVVTFVSQSGAEQNTFTTDANGKFDFAMRYPKIYAQWLTVQVGASATVASLPNRTTYSLGLASLASDYSSDGTYSPNEVSPYGTSFTCP</sequence>
<name>N8RSZ5_9GAMM</name>
<feature type="chain" id="PRO_5004131670" description="Big-1 domain-containing protein" evidence="3">
    <location>
        <begin position="25"/>
        <end position="3305"/>
    </location>
</feature>
<evidence type="ECO:0000256" key="3">
    <source>
        <dbReference type="SAM" id="SignalP"/>
    </source>
</evidence>
<protein>
    <recommendedName>
        <fullName evidence="4">Big-1 domain-containing protein</fullName>
    </recommendedName>
</protein>
<dbReference type="InterPro" id="IPR013783">
    <property type="entry name" value="Ig-like_fold"/>
</dbReference>
<dbReference type="InterPro" id="IPR008964">
    <property type="entry name" value="Invasin/intimin_cell_adhesion"/>
</dbReference>
<feature type="region of interest" description="Disordered" evidence="2">
    <location>
        <begin position="3286"/>
        <end position="3305"/>
    </location>
</feature>
<evidence type="ECO:0000256" key="2">
    <source>
        <dbReference type="SAM" id="MobiDB-lite"/>
    </source>
</evidence>
<proteinExistence type="inferred from homology"/>
<comment type="similarity">
    <text evidence="1">Belongs to the intimin/invasin family.</text>
</comment>
<reference evidence="5 6" key="1">
    <citation type="submission" date="2013-02" db="EMBL/GenBank/DDBJ databases">
        <title>The Genome Sequence of Acinetobacter parvus CIP 108168.</title>
        <authorList>
            <consortium name="The Broad Institute Genome Sequencing Platform"/>
            <consortium name="The Broad Institute Genome Sequencing Center for Infectious Disease"/>
            <person name="Cerqueira G."/>
            <person name="Feldgarden M."/>
            <person name="Courvalin P."/>
            <person name="Perichon B."/>
            <person name="Grillot-Courvalin C."/>
            <person name="Clermont D."/>
            <person name="Rocha E."/>
            <person name="Yoon E.-J."/>
            <person name="Nemec A."/>
            <person name="Walker B."/>
            <person name="Young S.K."/>
            <person name="Zeng Q."/>
            <person name="Gargeya S."/>
            <person name="Fitzgerald M."/>
            <person name="Haas B."/>
            <person name="Abouelleil A."/>
            <person name="Alvarado L."/>
            <person name="Arachchi H.M."/>
            <person name="Berlin A.M."/>
            <person name="Chapman S.B."/>
            <person name="Dewar J."/>
            <person name="Goldberg J."/>
            <person name="Griggs A."/>
            <person name="Gujja S."/>
            <person name="Hansen M."/>
            <person name="Howarth C."/>
            <person name="Imamovic A."/>
            <person name="Larimer J."/>
            <person name="McCowan C."/>
            <person name="Murphy C."/>
            <person name="Neiman D."/>
            <person name="Pearson M."/>
            <person name="Priest M."/>
            <person name="Roberts A."/>
            <person name="Saif S."/>
            <person name="Shea T."/>
            <person name="Sisk P."/>
            <person name="Sykes S."/>
            <person name="Wortman J."/>
            <person name="Nusbaum C."/>
            <person name="Birren B."/>
        </authorList>
    </citation>
    <scope>NUCLEOTIDE SEQUENCE [LARGE SCALE GENOMIC DNA]</scope>
    <source>
        <strain evidence="5 6">CIP 108168</strain>
    </source>
</reference>
<feature type="domain" description="Big-1" evidence="4">
    <location>
        <begin position="2474"/>
        <end position="2571"/>
    </location>
</feature>
<dbReference type="SMART" id="SM00634">
    <property type="entry name" value="BID_1"/>
    <property type="match status" value="6"/>
</dbReference>
<gene>
    <name evidence="5" type="ORF">F988_01297</name>
</gene>
<dbReference type="RefSeq" id="WP_004681828.1">
    <property type="nucleotide sequence ID" value="NZ_KB849211.1"/>
</dbReference>
<organism evidence="5 6">
    <name type="scientific">Acinetobacter parvus DSM 16617 = CIP 108168</name>
    <dbReference type="NCBI Taxonomy" id="981333"/>
    <lineage>
        <taxon>Bacteria</taxon>
        <taxon>Pseudomonadati</taxon>
        <taxon>Pseudomonadota</taxon>
        <taxon>Gammaproteobacteria</taxon>
        <taxon>Moraxellales</taxon>
        <taxon>Moraxellaceae</taxon>
        <taxon>Acinetobacter</taxon>
    </lineage>
</organism>